<dbReference type="EMBL" id="CH933808">
    <property type="protein sequence ID" value="KRG04803.1"/>
    <property type="molecule type" value="Genomic_DNA"/>
</dbReference>
<dbReference type="AlphaFoldDB" id="A0A0Q9XLY7"/>
<reference evidence="2 3" key="1">
    <citation type="journal article" date="2007" name="Nature">
        <title>Evolution of genes and genomes on the Drosophila phylogeny.</title>
        <authorList>
            <consortium name="Drosophila 12 Genomes Consortium"/>
            <person name="Clark A.G."/>
            <person name="Eisen M.B."/>
            <person name="Smith D.R."/>
            <person name="Bergman C.M."/>
            <person name="Oliver B."/>
            <person name="Markow T.A."/>
            <person name="Kaufman T.C."/>
            <person name="Kellis M."/>
            <person name="Gelbart W."/>
            <person name="Iyer V.N."/>
            <person name="Pollard D.A."/>
            <person name="Sackton T.B."/>
            <person name="Larracuente A.M."/>
            <person name="Singh N.D."/>
            <person name="Abad J.P."/>
            <person name="Abt D.N."/>
            <person name="Adryan B."/>
            <person name="Aguade M."/>
            <person name="Akashi H."/>
            <person name="Anderson W.W."/>
            <person name="Aquadro C.F."/>
            <person name="Ardell D.H."/>
            <person name="Arguello R."/>
            <person name="Artieri C.G."/>
            <person name="Barbash D.A."/>
            <person name="Barker D."/>
            <person name="Barsanti P."/>
            <person name="Batterham P."/>
            <person name="Batzoglou S."/>
            <person name="Begun D."/>
            <person name="Bhutkar A."/>
            <person name="Blanco E."/>
            <person name="Bosak S.A."/>
            <person name="Bradley R.K."/>
            <person name="Brand A.D."/>
            <person name="Brent M.R."/>
            <person name="Brooks A.N."/>
            <person name="Brown R.H."/>
            <person name="Butlin R.K."/>
            <person name="Caggese C."/>
            <person name="Calvi B.R."/>
            <person name="Bernardo de Carvalho A."/>
            <person name="Caspi A."/>
            <person name="Castrezana S."/>
            <person name="Celniker S.E."/>
            <person name="Chang J.L."/>
            <person name="Chapple C."/>
            <person name="Chatterji S."/>
            <person name="Chinwalla A."/>
            <person name="Civetta A."/>
            <person name="Clifton S.W."/>
            <person name="Comeron J.M."/>
            <person name="Costello J.C."/>
            <person name="Coyne J.A."/>
            <person name="Daub J."/>
            <person name="David R.G."/>
            <person name="Delcher A.L."/>
            <person name="Delehaunty K."/>
            <person name="Do C.B."/>
            <person name="Ebling H."/>
            <person name="Edwards K."/>
            <person name="Eickbush T."/>
            <person name="Evans J.D."/>
            <person name="Filipski A."/>
            <person name="Findeiss S."/>
            <person name="Freyhult E."/>
            <person name="Fulton L."/>
            <person name="Fulton R."/>
            <person name="Garcia A.C."/>
            <person name="Gardiner A."/>
            <person name="Garfield D.A."/>
            <person name="Garvin B.E."/>
            <person name="Gibson G."/>
            <person name="Gilbert D."/>
            <person name="Gnerre S."/>
            <person name="Godfrey J."/>
            <person name="Good R."/>
            <person name="Gotea V."/>
            <person name="Gravely B."/>
            <person name="Greenberg A.J."/>
            <person name="Griffiths-Jones S."/>
            <person name="Gross S."/>
            <person name="Guigo R."/>
            <person name="Gustafson E.A."/>
            <person name="Haerty W."/>
            <person name="Hahn M.W."/>
            <person name="Halligan D.L."/>
            <person name="Halpern A.L."/>
            <person name="Halter G.M."/>
            <person name="Han M.V."/>
            <person name="Heger A."/>
            <person name="Hillier L."/>
            <person name="Hinrichs A.S."/>
            <person name="Holmes I."/>
            <person name="Hoskins R.A."/>
            <person name="Hubisz M.J."/>
            <person name="Hultmark D."/>
            <person name="Huntley M.A."/>
            <person name="Jaffe D.B."/>
            <person name="Jagadeeshan S."/>
            <person name="Jeck W.R."/>
            <person name="Johnson J."/>
            <person name="Jones C.D."/>
            <person name="Jordan W.C."/>
            <person name="Karpen G.H."/>
            <person name="Kataoka E."/>
            <person name="Keightley P.D."/>
            <person name="Kheradpour P."/>
            <person name="Kirkness E.F."/>
            <person name="Koerich L.B."/>
            <person name="Kristiansen K."/>
            <person name="Kudrna D."/>
            <person name="Kulathinal R.J."/>
            <person name="Kumar S."/>
            <person name="Kwok R."/>
            <person name="Lander E."/>
            <person name="Langley C.H."/>
            <person name="Lapoint R."/>
            <person name="Lazzaro B.P."/>
            <person name="Lee S.J."/>
            <person name="Levesque L."/>
            <person name="Li R."/>
            <person name="Lin C.F."/>
            <person name="Lin M.F."/>
            <person name="Lindblad-Toh K."/>
            <person name="Llopart A."/>
            <person name="Long M."/>
            <person name="Low L."/>
            <person name="Lozovsky E."/>
            <person name="Lu J."/>
            <person name="Luo M."/>
            <person name="Machado C.A."/>
            <person name="Makalowski W."/>
            <person name="Marzo M."/>
            <person name="Matsuda M."/>
            <person name="Matzkin L."/>
            <person name="McAllister B."/>
            <person name="McBride C.S."/>
            <person name="McKernan B."/>
            <person name="McKernan K."/>
            <person name="Mendez-Lago M."/>
            <person name="Minx P."/>
            <person name="Mollenhauer M.U."/>
            <person name="Montooth K."/>
            <person name="Mount S.M."/>
            <person name="Mu X."/>
            <person name="Myers E."/>
            <person name="Negre B."/>
            <person name="Newfeld S."/>
            <person name="Nielsen R."/>
            <person name="Noor M.A."/>
            <person name="O'Grady P."/>
            <person name="Pachter L."/>
            <person name="Papaceit M."/>
            <person name="Parisi M.J."/>
            <person name="Parisi M."/>
            <person name="Parts L."/>
            <person name="Pedersen J.S."/>
            <person name="Pesole G."/>
            <person name="Phillippy A.M."/>
            <person name="Ponting C.P."/>
            <person name="Pop M."/>
            <person name="Porcelli D."/>
            <person name="Powell J.R."/>
            <person name="Prohaska S."/>
            <person name="Pruitt K."/>
            <person name="Puig M."/>
            <person name="Quesneville H."/>
            <person name="Ram K.R."/>
            <person name="Rand D."/>
            <person name="Rasmussen M.D."/>
            <person name="Reed L.K."/>
            <person name="Reenan R."/>
            <person name="Reily A."/>
            <person name="Remington K.A."/>
            <person name="Rieger T.T."/>
            <person name="Ritchie M.G."/>
            <person name="Robin C."/>
            <person name="Rogers Y.H."/>
            <person name="Rohde C."/>
            <person name="Rozas J."/>
            <person name="Rubenfield M.J."/>
            <person name="Ruiz A."/>
            <person name="Russo S."/>
            <person name="Salzberg S.L."/>
            <person name="Sanchez-Gracia A."/>
            <person name="Saranga D.J."/>
            <person name="Sato H."/>
            <person name="Schaeffer S.W."/>
            <person name="Schatz M.C."/>
            <person name="Schlenke T."/>
            <person name="Schwartz R."/>
            <person name="Segarra C."/>
            <person name="Singh R.S."/>
            <person name="Sirot L."/>
            <person name="Sirota M."/>
            <person name="Sisneros N.B."/>
            <person name="Smith C.D."/>
            <person name="Smith T.F."/>
            <person name="Spieth J."/>
            <person name="Stage D.E."/>
            <person name="Stark A."/>
            <person name="Stephan W."/>
            <person name="Strausberg R.L."/>
            <person name="Strempel S."/>
            <person name="Sturgill D."/>
            <person name="Sutton G."/>
            <person name="Sutton G.G."/>
            <person name="Tao W."/>
            <person name="Teichmann S."/>
            <person name="Tobari Y.N."/>
            <person name="Tomimura Y."/>
            <person name="Tsolas J.M."/>
            <person name="Valente V.L."/>
            <person name="Venter E."/>
            <person name="Venter J.C."/>
            <person name="Vicario S."/>
            <person name="Vieira F.G."/>
            <person name="Vilella A.J."/>
            <person name="Villasante A."/>
            <person name="Walenz B."/>
            <person name="Wang J."/>
            <person name="Wasserman M."/>
            <person name="Watts T."/>
            <person name="Wilson D."/>
            <person name="Wilson R.K."/>
            <person name="Wing R.A."/>
            <person name="Wolfner M.F."/>
            <person name="Wong A."/>
            <person name="Wong G.K."/>
            <person name="Wu C.I."/>
            <person name="Wu G."/>
            <person name="Yamamoto D."/>
            <person name="Yang H.P."/>
            <person name="Yang S.P."/>
            <person name="Yorke J.A."/>
            <person name="Yoshida K."/>
            <person name="Zdobnov E."/>
            <person name="Zhang P."/>
            <person name="Zhang Y."/>
            <person name="Zimin A.V."/>
            <person name="Baldwin J."/>
            <person name="Abdouelleil A."/>
            <person name="Abdulkadir J."/>
            <person name="Abebe A."/>
            <person name="Abera B."/>
            <person name="Abreu J."/>
            <person name="Acer S.C."/>
            <person name="Aftuck L."/>
            <person name="Alexander A."/>
            <person name="An P."/>
            <person name="Anderson E."/>
            <person name="Anderson S."/>
            <person name="Arachi H."/>
            <person name="Azer M."/>
            <person name="Bachantsang P."/>
            <person name="Barry A."/>
            <person name="Bayul T."/>
            <person name="Berlin A."/>
            <person name="Bessette D."/>
            <person name="Bloom T."/>
            <person name="Blye J."/>
            <person name="Boguslavskiy L."/>
            <person name="Bonnet C."/>
            <person name="Boukhgalter B."/>
            <person name="Bourzgui I."/>
            <person name="Brown A."/>
            <person name="Cahill P."/>
            <person name="Channer S."/>
            <person name="Cheshatsang Y."/>
            <person name="Chuda L."/>
            <person name="Citroen M."/>
            <person name="Collymore A."/>
            <person name="Cooke P."/>
            <person name="Costello M."/>
            <person name="D'Aco K."/>
            <person name="Daza R."/>
            <person name="De Haan G."/>
            <person name="DeGray S."/>
            <person name="DeMaso C."/>
            <person name="Dhargay N."/>
            <person name="Dooley K."/>
            <person name="Dooley E."/>
            <person name="Doricent M."/>
            <person name="Dorje P."/>
            <person name="Dorjee K."/>
            <person name="Dupes A."/>
            <person name="Elong R."/>
            <person name="Falk J."/>
            <person name="Farina A."/>
            <person name="Faro S."/>
            <person name="Ferguson D."/>
            <person name="Fisher S."/>
            <person name="Foley C.D."/>
            <person name="Franke A."/>
            <person name="Friedrich D."/>
            <person name="Gadbois L."/>
            <person name="Gearin G."/>
            <person name="Gearin C.R."/>
            <person name="Giannoukos G."/>
            <person name="Goode T."/>
            <person name="Graham J."/>
            <person name="Grandbois E."/>
            <person name="Grewal S."/>
            <person name="Gyaltsen K."/>
            <person name="Hafez N."/>
            <person name="Hagos B."/>
            <person name="Hall J."/>
            <person name="Henson C."/>
            <person name="Hollinger A."/>
            <person name="Honan T."/>
            <person name="Huard M.D."/>
            <person name="Hughes L."/>
            <person name="Hurhula B."/>
            <person name="Husby M.E."/>
            <person name="Kamat A."/>
            <person name="Kanga B."/>
            <person name="Kashin S."/>
            <person name="Khazanovich D."/>
            <person name="Kisner P."/>
            <person name="Lance K."/>
            <person name="Lara M."/>
            <person name="Lee W."/>
            <person name="Lennon N."/>
            <person name="Letendre F."/>
            <person name="LeVine R."/>
            <person name="Lipovsky A."/>
            <person name="Liu X."/>
            <person name="Liu J."/>
            <person name="Liu S."/>
            <person name="Lokyitsang T."/>
            <person name="Lokyitsang Y."/>
            <person name="Lubonja R."/>
            <person name="Lui A."/>
            <person name="MacDonald P."/>
            <person name="Magnisalis V."/>
            <person name="Maru K."/>
            <person name="Matthews C."/>
            <person name="McCusker W."/>
            <person name="McDonough S."/>
            <person name="Mehta T."/>
            <person name="Meldrim J."/>
            <person name="Meneus L."/>
            <person name="Mihai O."/>
            <person name="Mihalev A."/>
            <person name="Mihova T."/>
            <person name="Mittelman R."/>
            <person name="Mlenga V."/>
            <person name="Montmayeur A."/>
            <person name="Mulrain L."/>
            <person name="Navidi A."/>
            <person name="Naylor J."/>
            <person name="Negash T."/>
            <person name="Nguyen T."/>
            <person name="Nguyen N."/>
            <person name="Nicol R."/>
            <person name="Norbu C."/>
            <person name="Norbu N."/>
            <person name="Novod N."/>
            <person name="O'Neill B."/>
            <person name="Osman S."/>
            <person name="Markiewicz E."/>
            <person name="Oyono O.L."/>
            <person name="Patti C."/>
            <person name="Phunkhang P."/>
            <person name="Pierre F."/>
            <person name="Priest M."/>
            <person name="Raghuraman S."/>
            <person name="Rege F."/>
            <person name="Reyes R."/>
            <person name="Rise C."/>
            <person name="Rogov P."/>
            <person name="Ross K."/>
            <person name="Ryan E."/>
            <person name="Settipalli S."/>
            <person name="Shea T."/>
            <person name="Sherpa N."/>
            <person name="Shi L."/>
            <person name="Shih D."/>
            <person name="Sparrow T."/>
            <person name="Spaulding J."/>
            <person name="Stalker J."/>
            <person name="Stange-Thomann N."/>
            <person name="Stavropoulos S."/>
            <person name="Stone C."/>
            <person name="Strader C."/>
            <person name="Tesfaye S."/>
            <person name="Thomson T."/>
            <person name="Thoulutsang Y."/>
            <person name="Thoulutsang D."/>
            <person name="Topham K."/>
            <person name="Topping I."/>
            <person name="Tsamla T."/>
            <person name="Vassiliev H."/>
            <person name="Vo A."/>
            <person name="Wangchuk T."/>
            <person name="Wangdi T."/>
            <person name="Weiand M."/>
            <person name="Wilkinson J."/>
            <person name="Wilson A."/>
            <person name="Yadav S."/>
            <person name="Young G."/>
            <person name="Yu Q."/>
            <person name="Zembek L."/>
            <person name="Zhong D."/>
            <person name="Zimmer A."/>
            <person name="Zwirko Z."/>
            <person name="Jaffe D.B."/>
            <person name="Alvarez P."/>
            <person name="Brockman W."/>
            <person name="Butler J."/>
            <person name="Chin C."/>
            <person name="Gnerre S."/>
            <person name="Grabherr M."/>
            <person name="Kleber M."/>
            <person name="Mauceli E."/>
            <person name="MacCallum I."/>
        </authorList>
    </citation>
    <scope>NUCLEOTIDE SEQUENCE [LARGE SCALE GENOMIC DNA]</scope>
    <source>
        <strain evidence="3">Tucson 15081-1352.22</strain>
    </source>
</reference>
<organism evidence="2 3">
    <name type="scientific">Drosophila mojavensis</name>
    <name type="common">Fruit fly</name>
    <dbReference type="NCBI Taxonomy" id="7230"/>
    <lineage>
        <taxon>Eukaryota</taxon>
        <taxon>Metazoa</taxon>
        <taxon>Ecdysozoa</taxon>
        <taxon>Arthropoda</taxon>
        <taxon>Hexapoda</taxon>
        <taxon>Insecta</taxon>
        <taxon>Pterygota</taxon>
        <taxon>Neoptera</taxon>
        <taxon>Endopterygota</taxon>
        <taxon>Diptera</taxon>
        <taxon>Brachycera</taxon>
        <taxon>Muscomorpha</taxon>
        <taxon>Ephydroidea</taxon>
        <taxon>Drosophilidae</taxon>
        <taxon>Drosophila</taxon>
    </lineage>
</organism>
<protein>
    <submittedName>
        <fullName evidence="2">Uncharacterized protein</fullName>
    </submittedName>
</protein>
<feature type="compositionally biased region" description="Basic and acidic residues" evidence="1">
    <location>
        <begin position="143"/>
        <end position="165"/>
    </location>
</feature>
<dbReference type="Proteomes" id="UP000009192">
    <property type="component" value="Unassembled WGS sequence"/>
</dbReference>
<dbReference type="InParanoid" id="A0A0Q9XLY7"/>
<evidence type="ECO:0000313" key="2">
    <source>
        <dbReference type="EMBL" id="KRG04803.1"/>
    </source>
</evidence>
<proteinExistence type="predicted"/>
<dbReference type="KEGG" id="dmo:Dmoj_GI27010"/>
<name>A0A0Q9XLY7_DROMO</name>
<feature type="compositionally biased region" description="Basic and acidic residues" evidence="1">
    <location>
        <begin position="97"/>
        <end position="108"/>
    </location>
</feature>
<dbReference type="OrthoDB" id="7870740at2759"/>
<dbReference type="FunCoup" id="A0A0Q9XLY7">
    <property type="interactions" value="52"/>
</dbReference>
<feature type="region of interest" description="Disordered" evidence="1">
    <location>
        <begin position="141"/>
        <end position="165"/>
    </location>
</feature>
<sequence>MQIKELALDIENTAIPKHGRQETSWSDYVECSKYFSGFKGRSQSTPCMPIRKREAEASTTSTPAVPNLSLAWQLACSPATEAVKRMAHSSELAPGKADADKPHGDSRPKKLRQSSMSPNLKDAPKILVVNANLLRDYWSQKSGDARSDERKRASEELDKEATPPKKTELKIKNPYVVPLCYRPTRIMGPKFSLERQQQMQQQQQQQQQQQLMQQQQHQLQLRSRYSKPLQHLARLAQYQIEHCPKYAVPRESLYSNPKRGSRYCGNFYYN</sequence>
<evidence type="ECO:0000256" key="1">
    <source>
        <dbReference type="SAM" id="MobiDB-lite"/>
    </source>
</evidence>
<evidence type="ECO:0000313" key="3">
    <source>
        <dbReference type="Proteomes" id="UP000009192"/>
    </source>
</evidence>
<accession>A0A0Q9XLY7</accession>
<feature type="region of interest" description="Disordered" evidence="1">
    <location>
        <begin position="85"/>
        <end position="123"/>
    </location>
</feature>
<gene>
    <name evidence="2" type="primary">Dmoj\GI27010</name>
    <name evidence="2" type="ORF">Dmoj_GI27010</name>
</gene>
<keyword evidence="3" id="KW-1185">Reference proteome</keyword>